<dbReference type="AlphaFoldDB" id="L1MJA3"/>
<keyword evidence="8" id="KW-0464">Manganese</keyword>
<dbReference type="Proteomes" id="UP000010445">
    <property type="component" value="Unassembled WGS sequence"/>
</dbReference>
<evidence type="ECO:0000256" key="9">
    <source>
        <dbReference type="ARBA" id="ARBA00038592"/>
    </source>
</evidence>
<dbReference type="GO" id="GO:0004519">
    <property type="term" value="F:endonuclease activity"/>
    <property type="evidence" value="ECO:0007669"/>
    <property type="project" value="UniProtKB-KW"/>
</dbReference>
<keyword evidence="2" id="KW-0479">Metal-binding</keyword>
<comment type="subunit">
    <text evidence="9">Homodimer, forms a heterotetramer with a Cas2 homodimer.</text>
</comment>
<keyword evidence="5" id="KW-0460">Magnesium</keyword>
<dbReference type="GO" id="GO:0043571">
    <property type="term" value="P:maintenance of CRISPR repeat elements"/>
    <property type="evidence" value="ECO:0007669"/>
    <property type="project" value="InterPro"/>
</dbReference>
<evidence type="ECO:0000256" key="8">
    <source>
        <dbReference type="ARBA" id="ARBA00023211"/>
    </source>
</evidence>
<accession>L1MJA3</accession>
<dbReference type="InterPro" id="IPR042206">
    <property type="entry name" value="CRISPR-assoc_Cas1_C"/>
</dbReference>
<dbReference type="InterPro" id="IPR002729">
    <property type="entry name" value="CRISPR-assoc_Cas1"/>
</dbReference>
<keyword evidence="4" id="KW-0378">Hydrolase</keyword>
<dbReference type="EMBL" id="AMEM01000014">
    <property type="protein sequence ID" value="EKX91006.1"/>
    <property type="molecule type" value="Genomic_DNA"/>
</dbReference>
<evidence type="ECO:0000256" key="1">
    <source>
        <dbReference type="ARBA" id="ARBA00022722"/>
    </source>
</evidence>
<evidence type="ECO:0000256" key="7">
    <source>
        <dbReference type="ARBA" id="ARBA00023125"/>
    </source>
</evidence>
<dbReference type="GO" id="GO:0016787">
    <property type="term" value="F:hydrolase activity"/>
    <property type="evidence" value="ECO:0007669"/>
    <property type="project" value="UniProtKB-KW"/>
</dbReference>
<keyword evidence="7" id="KW-0238">DNA-binding</keyword>
<evidence type="ECO:0000313" key="11">
    <source>
        <dbReference type="Proteomes" id="UP000010445"/>
    </source>
</evidence>
<evidence type="ECO:0000313" key="10">
    <source>
        <dbReference type="EMBL" id="EKX91006.1"/>
    </source>
</evidence>
<sequence>MISSKIANQATLLRRNGDATHIVKELRKLQQDALRAASLPELFGIEGDAASLYFGGFETMLSEVTLQSFGWRWQGRIGRGATDPINILLNYAYGLLSSECIRAILTCGLDPHAGFLHSSNRNKPALALDLMEEFRAVVADSVVLTLVNRKQISAGSFLSAGDSLRLSPAGRSAIIKAFERRINAEFRHPVFGYSVTWRRAIEIQARMILGVLNGSHPSYVGVKVR</sequence>
<keyword evidence="1" id="KW-0540">Nuclease</keyword>
<dbReference type="GO" id="GO:0051607">
    <property type="term" value="P:defense response to virus"/>
    <property type="evidence" value="ECO:0007669"/>
    <property type="project" value="UniProtKB-KW"/>
</dbReference>
<dbReference type="Pfam" id="PF01867">
    <property type="entry name" value="Cas_Cas1"/>
    <property type="match status" value="1"/>
</dbReference>
<dbReference type="STRING" id="1035195.HMPREF9997_00883"/>
<name>L1MJA3_9CORY</name>
<evidence type="ECO:0000256" key="3">
    <source>
        <dbReference type="ARBA" id="ARBA00022759"/>
    </source>
</evidence>
<dbReference type="GO" id="GO:0046872">
    <property type="term" value="F:metal ion binding"/>
    <property type="evidence" value="ECO:0007669"/>
    <property type="project" value="UniProtKB-KW"/>
</dbReference>
<keyword evidence="6" id="KW-0051">Antiviral defense</keyword>
<gene>
    <name evidence="10" type="ORF">HMPREF9997_00883</name>
</gene>
<keyword evidence="3 10" id="KW-0255">Endonuclease</keyword>
<dbReference type="eggNOG" id="COG1518">
    <property type="taxonomic scope" value="Bacteria"/>
</dbReference>
<evidence type="ECO:0000256" key="6">
    <source>
        <dbReference type="ARBA" id="ARBA00023118"/>
    </source>
</evidence>
<dbReference type="PANTHER" id="PTHR34353:SF2">
    <property type="entry name" value="CRISPR-ASSOCIATED ENDONUCLEASE CAS1 1"/>
    <property type="match status" value="1"/>
</dbReference>
<dbReference type="GO" id="GO:0003677">
    <property type="term" value="F:DNA binding"/>
    <property type="evidence" value="ECO:0007669"/>
    <property type="project" value="UniProtKB-KW"/>
</dbReference>
<dbReference type="PANTHER" id="PTHR34353">
    <property type="entry name" value="CRISPR-ASSOCIATED ENDONUCLEASE CAS1 1"/>
    <property type="match status" value="1"/>
</dbReference>
<proteinExistence type="predicted"/>
<dbReference type="Gene3D" id="1.20.120.920">
    <property type="entry name" value="CRISPR-associated endonuclease Cas1, C-terminal domain"/>
    <property type="match status" value="1"/>
</dbReference>
<dbReference type="PATRIC" id="fig|1035195.3.peg.786"/>
<comment type="caution">
    <text evidence="10">The sequence shown here is derived from an EMBL/GenBank/DDBJ whole genome shotgun (WGS) entry which is preliminary data.</text>
</comment>
<dbReference type="CDD" id="cd09634">
    <property type="entry name" value="Cas1_I-II-III"/>
    <property type="match status" value="1"/>
</dbReference>
<dbReference type="InterPro" id="IPR050646">
    <property type="entry name" value="Cas1"/>
</dbReference>
<protein>
    <submittedName>
        <fullName evidence="10">CRISPR-associated endonuclease Cas1</fullName>
    </submittedName>
</protein>
<reference evidence="10 11" key="1">
    <citation type="submission" date="2012-05" db="EMBL/GenBank/DDBJ databases">
        <authorList>
            <person name="Weinstock G."/>
            <person name="Sodergren E."/>
            <person name="Lobos E.A."/>
            <person name="Fulton L."/>
            <person name="Fulton R."/>
            <person name="Courtney L."/>
            <person name="Fronick C."/>
            <person name="O'Laughlin M."/>
            <person name="Godfrey J."/>
            <person name="Wilson R.M."/>
            <person name="Miner T."/>
            <person name="Farmer C."/>
            <person name="Delehaunty K."/>
            <person name="Cordes M."/>
            <person name="Minx P."/>
            <person name="Tomlinson C."/>
            <person name="Chen J."/>
            <person name="Wollam A."/>
            <person name="Pepin K.H."/>
            <person name="Bhonagiri V."/>
            <person name="Zhang X."/>
            <person name="Suruliraj S."/>
            <person name="Warren W."/>
            <person name="Mitreva M."/>
            <person name="Mardis E.R."/>
            <person name="Wilson R.K."/>
        </authorList>
    </citation>
    <scope>NUCLEOTIDE SEQUENCE [LARGE SCALE GENOMIC DNA]</scope>
    <source>
        <strain evidence="10 11">F0235</strain>
    </source>
</reference>
<dbReference type="NCBIfam" id="TIGR00287">
    <property type="entry name" value="cas1"/>
    <property type="match status" value="1"/>
</dbReference>
<organism evidence="10 11">
    <name type="scientific">Corynebacterium durum F0235</name>
    <dbReference type="NCBI Taxonomy" id="1035195"/>
    <lineage>
        <taxon>Bacteria</taxon>
        <taxon>Bacillati</taxon>
        <taxon>Actinomycetota</taxon>
        <taxon>Actinomycetes</taxon>
        <taxon>Mycobacteriales</taxon>
        <taxon>Corynebacteriaceae</taxon>
        <taxon>Corynebacterium</taxon>
    </lineage>
</organism>
<evidence type="ECO:0000256" key="2">
    <source>
        <dbReference type="ARBA" id="ARBA00022723"/>
    </source>
</evidence>
<evidence type="ECO:0000256" key="5">
    <source>
        <dbReference type="ARBA" id="ARBA00022842"/>
    </source>
</evidence>
<evidence type="ECO:0000256" key="4">
    <source>
        <dbReference type="ARBA" id="ARBA00022801"/>
    </source>
</evidence>
<keyword evidence="11" id="KW-1185">Reference proteome</keyword>
<dbReference type="HOGENOM" id="CLU_052779_3_0_11"/>